<keyword evidence="2" id="KW-0378">Hydrolase</keyword>
<feature type="domain" description="AB hydrolase-1" evidence="1">
    <location>
        <begin position="4"/>
        <end position="226"/>
    </location>
</feature>
<dbReference type="AlphaFoldDB" id="A0A1Y5SWH9"/>
<reference evidence="2 3" key="1">
    <citation type="submission" date="2017-03" db="EMBL/GenBank/DDBJ databases">
        <authorList>
            <person name="Afonso C.L."/>
            <person name="Miller P.J."/>
            <person name="Scott M.A."/>
            <person name="Spackman E."/>
            <person name="Goraichik I."/>
            <person name="Dimitrov K.M."/>
            <person name="Suarez D.L."/>
            <person name="Swayne D.E."/>
        </authorList>
    </citation>
    <scope>NUCLEOTIDE SEQUENCE [LARGE SCALE GENOMIC DNA]</scope>
    <source>
        <strain evidence="2 3">CECT 7023</strain>
    </source>
</reference>
<dbReference type="EC" id="3.1.1.88" evidence="2"/>
<name>A0A1Y5SWH9_9RHOB</name>
<accession>A0A1Y5SWH9</accession>
<evidence type="ECO:0000259" key="1">
    <source>
        <dbReference type="Pfam" id="PF12697"/>
    </source>
</evidence>
<dbReference type="Gene3D" id="3.40.50.1820">
    <property type="entry name" value="alpha/beta hydrolase"/>
    <property type="match status" value="1"/>
</dbReference>
<keyword evidence="3" id="KW-1185">Reference proteome</keyword>
<dbReference type="SUPFAM" id="SSF53474">
    <property type="entry name" value="alpha/beta-Hydrolases"/>
    <property type="match status" value="1"/>
</dbReference>
<dbReference type="GO" id="GO:0102209">
    <property type="term" value="F:trans-permethrin hydrolase activity"/>
    <property type="evidence" value="ECO:0007669"/>
    <property type="project" value="UniProtKB-EC"/>
</dbReference>
<dbReference type="PANTHER" id="PTHR37017:SF11">
    <property type="entry name" value="ESTERASE_LIPASE_THIOESTERASE DOMAIN-CONTAINING PROTEIN"/>
    <property type="match status" value="1"/>
</dbReference>
<evidence type="ECO:0000313" key="3">
    <source>
        <dbReference type="Proteomes" id="UP000193900"/>
    </source>
</evidence>
<dbReference type="InterPro" id="IPR052897">
    <property type="entry name" value="Sec-Metab_Biosynth_Hydrolase"/>
</dbReference>
<evidence type="ECO:0000313" key="2">
    <source>
        <dbReference type="EMBL" id="SLN49638.1"/>
    </source>
</evidence>
<dbReference type="Proteomes" id="UP000193900">
    <property type="component" value="Unassembled WGS sequence"/>
</dbReference>
<gene>
    <name evidence="2" type="primary">pytH</name>
    <name evidence="2" type="ORF">ROA7023_02141</name>
</gene>
<protein>
    <submittedName>
        <fullName evidence="2">Pyrethroid hydrolase</fullName>
        <ecNumber evidence="2">3.1.1.88</ecNumber>
    </submittedName>
</protein>
<dbReference type="EMBL" id="FWFZ01000009">
    <property type="protein sequence ID" value="SLN49638.1"/>
    <property type="molecule type" value="Genomic_DNA"/>
</dbReference>
<dbReference type="OrthoDB" id="9814966at2"/>
<dbReference type="PANTHER" id="PTHR37017">
    <property type="entry name" value="AB HYDROLASE-1 DOMAIN-CONTAINING PROTEIN-RELATED"/>
    <property type="match status" value="1"/>
</dbReference>
<sequence>MAEIVLVHGSCHGAWCWDLVAPILTAAGHDVTAVDMPGRGEAGPIETATLDSFARAILDRIEGRAMLVGHSAGGFAITAAAEKAPEKVAMLIHVCAFVPVAGQSLADMRQRMPDPPLLGAIEVAPDRSRYGIKPGRAVDLFYRDVPPKLAREAAGRLCLEATRPQETPLASVNRAAALPRRYVLCTEDRTILPAIQQEMVADWPAAHVIRMQSGHSPFLSDPDGLAGHILDFTRG</sequence>
<organism evidence="2 3">
    <name type="scientific">Roseisalinus antarcticus</name>
    <dbReference type="NCBI Taxonomy" id="254357"/>
    <lineage>
        <taxon>Bacteria</taxon>
        <taxon>Pseudomonadati</taxon>
        <taxon>Pseudomonadota</taxon>
        <taxon>Alphaproteobacteria</taxon>
        <taxon>Rhodobacterales</taxon>
        <taxon>Roseobacteraceae</taxon>
        <taxon>Roseisalinus</taxon>
    </lineage>
</organism>
<dbReference type="InterPro" id="IPR000073">
    <property type="entry name" value="AB_hydrolase_1"/>
</dbReference>
<dbReference type="RefSeq" id="WP_085879009.1">
    <property type="nucleotide sequence ID" value="NZ_FWFZ01000009.1"/>
</dbReference>
<proteinExistence type="predicted"/>
<dbReference type="Pfam" id="PF12697">
    <property type="entry name" value="Abhydrolase_6"/>
    <property type="match status" value="1"/>
</dbReference>
<dbReference type="InterPro" id="IPR029058">
    <property type="entry name" value="AB_hydrolase_fold"/>
</dbReference>